<organism evidence="1 2">
    <name type="scientific">Trichogramma kaykai</name>
    <dbReference type="NCBI Taxonomy" id="54128"/>
    <lineage>
        <taxon>Eukaryota</taxon>
        <taxon>Metazoa</taxon>
        <taxon>Ecdysozoa</taxon>
        <taxon>Arthropoda</taxon>
        <taxon>Hexapoda</taxon>
        <taxon>Insecta</taxon>
        <taxon>Pterygota</taxon>
        <taxon>Neoptera</taxon>
        <taxon>Endopterygota</taxon>
        <taxon>Hymenoptera</taxon>
        <taxon>Apocrita</taxon>
        <taxon>Proctotrupomorpha</taxon>
        <taxon>Chalcidoidea</taxon>
        <taxon>Trichogrammatidae</taxon>
        <taxon>Trichogramma</taxon>
    </lineage>
</organism>
<dbReference type="AlphaFoldDB" id="A0ABD2WN03"/>
<reference evidence="1 2" key="1">
    <citation type="journal article" date="2024" name="bioRxiv">
        <title>A reference genome for Trichogramma kaykai: A tiny desert-dwelling parasitoid wasp with competing sex-ratio distorters.</title>
        <authorList>
            <person name="Culotta J."/>
            <person name="Lindsey A.R."/>
        </authorList>
    </citation>
    <scope>NUCLEOTIDE SEQUENCE [LARGE SCALE GENOMIC DNA]</scope>
    <source>
        <strain evidence="1 2">KSX58</strain>
    </source>
</reference>
<accession>A0ABD2WN03</accession>
<comment type="caution">
    <text evidence="1">The sequence shown here is derived from an EMBL/GenBank/DDBJ whole genome shotgun (WGS) entry which is preliminary data.</text>
</comment>
<keyword evidence="2" id="KW-1185">Reference proteome</keyword>
<dbReference type="EMBL" id="JBJJXI010000092">
    <property type="protein sequence ID" value="KAL3394125.1"/>
    <property type="molecule type" value="Genomic_DNA"/>
</dbReference>
<name>A0ABD2WN03_9HYME</name>
<sequence>MNIYIIDMQGFKAKSTFIIKEMAIIPLNSYNIPKLYLFKAPHDFERFSPKNNKSNRWLERYYHRLKWNHGVIAYDELDNILNGVLSNAKRVYVKGFEKISWLRAHNITHEIIDLESMGCPALKSLSRQPACAHHSFNIDAECAMSNVLSLREWMLANGLPHVSLLPPPPPSDSIDEVG</sequence>
<evidence type="ECO:0000313" key="1">
    <source>
        <dbReference type="EMBL" id="KAL3394125.1"/>
    </source>
</evidence>
<evidence type="ECO:0000313" key="2">
    <source>
        <dbReference type="Proteomes" id="UP001627154"/>
    </source>
</evidence>
<proteinExistence type="predicted"/>
<protein>
    <submittedName>
        <fullName evidence="1">Uncharacterized protein</fullName>
    </submittedName>
</protein>
<dbReference type="Proteomes" id="UP001627154">
    <property type="component" value="Unassembled WGS sequence"/>
</dbReference>
<gene>
    <name evidence="1" type="ORF">TKK_011177</name>
</gene>